<evidence type="ECO:0000313" key="7">
    <source>
        <dbReference type="EMBL" id="KAK8899018.1"/>
    </source>
</evidence>
<evidence type="ECO:0000256" key="2">
    <source>
        <dbReference type="ARBA" id="ARBA00022741"/>
    </source>
</evidence>
<comment type="caution">
    <text evidence="7">The sequence shown here is derived from an EMBL/GenBank/DDBJ whole genome shotgun (WGS) entry which is preliminary data.</text>
</comment>
<dbReference type="PROSITE" id="PS51481">
    <property type="entry name" value="DHAK"/>
    <property type="match status" value="1"/>
</dbReference>
<dbReference type="InterPro" id="IPR036117">
    <property type="entry name" value="DhaL_dom_sf"/>
</dbReference>
<dbReference type="Gene3D" id="3.30.1180.20">
    <property type="entry name" value="Dihydroxyacetone kinase, domain 2"/>
    <property type="match status" value="1"/>
</dbReference>
<dbReference type="Gene3D" id="3.40.50.10440">
    <property type="entry name" value="Dihydroxyacetone kinase, domain 1"/>
    <property type="match status" value="1"/>
</dbReference>
<keyword evidence="4" id="KW-0067">ATP-binding</keyword>
<evidence type="ECO:0000313" key="8">
    <source>
        <dbReference type="Proteomes" id="UP001470230"/>
    </source>
</evidence>
<dbReference type="PANTHER" id="PTHR28629">
    <property type="entry name" value="TRIOKINASE/FMN CYCLASE"/>
    <property type="match status" value="1"/>
</dbReference>
<organism evidence="7 8">
    <name type="scientific">Tritrichomonas musculus</name>
    <dbReference type="NCBI Taxonomy" id="1915356"/>
    <lineage>
        <taxon>Eukaryota</taxon>
        <taxon>Metamonada</taxon>
        <taxon>Parabasalia</taxon>
        <taxon>Tritrichomonadida</taxon>
        <taxon>Tritrichomonadidae</taxon>
        <taxon>Tritrichomonas</taxon>
    </lineage>
</organism>
<dbReference type="Proteomes" id="UP001470230">
    <property type="component" value="Unassembled WGS sequence"/>
</dbReference>
<evidence type="ECO:0008006" key="9">
    <source>
        <dbReference type="Google" id="ProtNLM"/>
    </source>
</evidence>
<dbReference type="SMART" id="SM01120">
    <property type="entry name" value="Dak2"/>
    <property type="match status" value="1"/>
</dbReference>
<evidence type="ECO:0000256" key="1">
    <source>
        <dbReference type="ARBA" id="ARBA00022679"/>
    </source>
</evidence>
<feature type="domain" description="DhaK" evidence="6">
    <location>
        <begin position="8"/>
        <end position="336"/>
    </location>
</feature>
<evidence type="ECO:0000256" key="4">
    <source>
        <dbReference type="ARBA" id="ARBA00022840"/>
    </source>
</evidence>
<dbReference type="Pfam" id="PF02733">
    <property type="entry name" value="Dak1"/>
    <property type="match status" value="1"/>
</dbReference>
<dbReference type="InterPro" id="IPR050861">
    <property type="entry name" value="Dihydroxyacetone_Kinase"/>
</dbReference>
<reference evidence="7 8" key="1">
    <citation type="submission" date="2024-04" db="EMBL/GenBank/DDBJ databases">
        <title>Tritrichomonas musculus Genome.</title>
        <authorList>
            <person name="Alves-Ferreira E."/>
            <person name="Grigg M."/>
            <person name="Lorenzi H."/>
            <person name="Galac M."/>
        </authorList>
    </citation>
    <scope>NUCLEOTIDE SEQUENCE [LARGE SCALE GENOMIC DNA]</scope>
    <source>
        <strain evidence="7 8">EAF2021</strain>
    </source>
</reference>
<evidence type="ECO:0000259" key="6">
    <source>
        <dbReference type="PROSITE" id="PS51481"/>
    </source>
</evidence>
<dbReference type="InterPro" id="IPR004006">
    <property type="entry name" value="DhaK_dom"/>
</dbReference>
<dbReference type="InterPro" id="IPR004007">
    <property type="entry name" value="DhaL_dom"/>
</dbReference>
<dbReference type="PROSITE" id="PS51480">
    <property type="entry name" value="DHAL"/>
    <property type="match status" value="1"/>
</dbReference>
<keyword evidence="2" id="KW-0547">Nucleotide-binding</keyword>
<dbReference type="PANTHER" id="PTHR28629:SF4">
    <property type="entry name" value="TRIOKINASE_FMN CYCLASE"/>
    <property type="match status" value="1"/>
</dbReference>
<accession>A0ABR2L6R4</accession>
<feature type="domain" description="DhaL" evidence="5">
    <location>
        <begin position="367"/>
        <end position="556"/>
    </location>
</feature>
<keyword evidence="1" id="KW-0808">Transferase</keyword>
<dbReference type="SUPFAM" id="SSF101473">
    <property type="entry name" value="DhaL-like"/>
    <property type="match status" value="1"/>
</dbReference>
<evidence type="ECO:0000256" key="3">
    <source>
        <dbReference type="ARBA" id="ARBA00022777"/>
    </source>
</evidence>
<proteinExistence type="predicted"/>
<dbReference type="SUPFAM" id="SSF82549">
    <property type="entry name" value="DAK1/DegV-like"/>
    <property type="match status" value="1"/>
</dbReference>
<gene>
    <name evidence="7" type="ORF">M9Y10_001314</name>
</gene>
<evidence type="ECO:0000259" key="5">
    <source>
        <dbReference type="PROSITE" id="PS51480"/>
    </source>
</evidence>
<keyword evidence="8" id="KW-1185">Reference proteome</keyword>
<sequence>MTYFFQNTTKDLVPETVDGFLQYASTPVAKLDVGNPLINVVVRPDWTKEKADKQVAIISGGGSGHEPMHAGFVGEGMLTAAVCGGLFASPSYEAVLSTILHVAGNAGVFVIVKAYTGDCLIFGLAVEKAKALGVKVEMIIFSDDISIPDHPRPRGLAGTILMHKICGYYAEQKKSLEEIKNIAQLVMESIRTIGVSLTSCRLPTATGNDNRVKPNHAELGLGIHGEPGVEVIDTQNVEKIIDIMVKKLTTPFPNKKESNLPIAILINNLGGTSNLEMGIICSSLLKHSYVKEHSELLIGPATLCTSLDMKGFSITFISLQSGFADALKSTVHTAGWVNPVQIHTPIVVPGRNQGNLGKKKFTPSQNEKVEFILRTICNTTIENEAKLNELDSFTGDGDTGLTFASGSRSILAVLEKKELPLNDLPELFENIAEILGVSMGGSSGILLSILMLQTASAMRGGKNLQTGLVEGVHKMMELGGAKLGFRTMIDSLLPAVEALKDGVEKAAVAAEEGAEKTKNMEKAGAGRSTYLNAESLKGHPDAGACGVAIVFRALADKLK</sequence>
<keyword evidence="3" id="KW-0418">Kinase</keyword>
<name>A0ABR2L6R4_9EUKA</name>
<dbReference type="Gene3D" id="1.25.40.340">
    <property type="match status" value="1"/>
</dbReference>
<dbReference type="Pfam" id="PF02734">
    <property type="entry name" value="Dak2"/>
    <property type="match status" value="1"/>
</dbReference>
<dbReference type="EMBL" id="JAPFFF010000001">
    <property type="protein sequence ID" value="KAK8899018.1"/>
    <property type="molecule type" value="Genomic_DNA"/>
</dbReference>
<protein>
    <recommendedName>
        <fullName evidence="9">Dihydroxyacetone kinase</fullName>
    </recommendedName>
</protein>